<dbReference type="PANTHER" id="PTHR33608:SF6">
    <property type="entry name" value="BLL2464 PROTEIN"/>
    <property type="match status" value="1"/>
</dbReference>
<dbReference type="SUPFAM" id="SSF53300">
    <property type="entry name" value="vWA-like"/>
    <property type="match status" value="1"/>
</dbReference>
<name>E0RNM7_WINT6</name>
<organism evidence="2 3">
    <name type="scientific">Winmispira thermophila (strain ATCC 49972 / DSM 6192 / RI 19.B1)</name>
    <name type="common">Spirochaeta thermophila</name>
    <dbReference type="NCBI Taxonomy" id="665571"/>
    <lineage>
        <taxon>Bacteria</taxon>
        <taxon>Pseudomonadati</taxon>
        <taxon>Spirochaetota</taxon>
        <taxon>Spirochaetia</taxon>
        <taxon>Winmispirales</taxon>
        <taxon>Winmispiraceae</taxon>
        <taxon>Winmispira</taxon>
    </lineage>
</organism>
<dbReference type="PaxDb" id="665571-STHERM_c16800"/>
<dbReference type="CDD" id="cd00198">
    <property type="entry name" value="vWFA"/>
    <property type="match status" value="1"/>
</dbReference>
<dbReference type="InterPro" id="IPR002035">
    <property type="entry name" value="VWF_A"/>
</dbReference>
<evidence type="ECO:0000259" key="1">
    <source>
        <dbReference type="SMART" id="SM00327"/>
    </source>
</evidence>
<dbReference type="SMART" id="SM00327">
    <property type="entry name" value="VWA"/>
    <property type="match status" value="1"/>
</dbReference>
<feature type="domain" description="VWFA" evidence="1">
    <location>
        <begin position="76"/>
        <end position="240"/>
    </location>
</feature>
<evidence type="ECO:0000313" key="3">
    <source>
        <dbReference type="Proteomes" id="UP000001296"/>
    </source>
</evidence>
<gene>
    <name evidence="2" type="primary">moxR</name>
    <name evidence="2" type="ordered locus">STHERM_c16800</name>
</gene>
<dbReference type="PANTHER" id="PTHR33608">
    <property type="entry name" value="BLL2464 PROTEIN"/>
    <property type="match status" value="1"/>
</dbReference>
<accession>E0RNM7</accession>
<dbReference type="InterPro" id="IPR036465">
    <property type="entry name" value="vWFA_dom_sf"/>
</dbReference>
<dbReference type="InterPro" id="IPR002881">
    <property type="entry name" value="DUF58"/>
</dbReference>
<dbReference type="AlphaFoldDB" id="E0RNM7"/>
<dbReference type="eggNOG" id="COG1721">
    <property type="taxonomic scope" value="Bacteria"/>
</dbReference>
<dbReference type="Pfam" id="PF01882">
    <property type="entry name" value="DUF58"/>
    <property type="match status" value="1"/>
</dbReference>
<protein>
    <submittedName>
        <fullName evidence="2">MoxR protein</fullName>
    </submittedName>
</protein>
<dbReference type="Gene3D" id="3.40.50.410">
    <property type="entry name" value="von Willebrand factor, type A domain"/>
    <property type="match status" value="1"/>
</dbReference>
<reference key="1">
    <citation type="submission" date="2009-08" db="EMBL/GenBank/DDBJ databases">
        <title>The genome sequence of Spirochaeta thermophila DSM6192.</title>
        <authorList>
            <person name="Angelov A."/>
            <person name="Mientus M."/>
            <person name="Wittenberg S."/>
            <person name="Lehmann R."/>
            <person name="Liesegang H."/>
            <person name="Daniel R."/>
            <person name="Liebl W."/>
        </authorList>
    </citation>
    <scope>NUCLEOTIDE SEQUENCE</scope>
    <source>
        <strain>DSM 6192</strain>
    </source>
</reference>
<dbReference type="RefSeq" id="WP_013314457.1">
    <property type="nucleotide sequence ID" value="NC_014484.1"/>
</dbReference>
<reference evidence="2 3" key="2">
    <citation type="journal article" date="2010" name="J. Bacteriol.">
        <title>Genome sequence of the polysaccharide-degrading, thermophilic anaerobe Spirochaeta thermophila DSM 6192.</title>
        <authorList>
            <person name="Angelov A."/>
            <person name="Liebl S."/>
            <person name="Ballschmiter M."/>
            <person name="Bomeke M."/>
            <person name="Lehmann R."/>
            <person name="Liesegang H."/>
            <person name="Daniel R."/>
            <person name="Liebl W."/>
        </authorList>
    </citation>
    <scope>NUCLEOTIDE SEQUENCE [LARGE SCALE GENOMIC DNA]</scope>
    <source>
        <strain evidence="3">ATCC 49972 / DSM 6192 / RI 19.B1</strain>
    </source>
</reference>
<dbReference type="KEGG" id="sta:STHERM_c16800"/>
<dbReference type="HOGENOM" id="CLU_054927_2_0_12"/>
<sequence length="289" mass="33972">MDPFRLRARIRQLSLFSDIILEGLYAGNYRSVFKGQGMDFQEVRTYVPGDDVRLIDWNVTSRFGEPHTKVFREERELVLFLVVDVSRSMRFGSNQYSKFDYLEILFSIFSLVTLENNDRVGALFFTDEVEDVILPRKGKTHVLALLRRFRDMRPRGRGSDLALALRTARDLLPRRSMCVVLSDFRSAGFLDDLLLLRAHHDLFLVRIGDVLDRDFPPTGYVELLDPETGTVLPAFGRSGKFRRWYHRYWEFFDRLLTEECARGRIPLLDMSTSEDPVVQLKRFFSRRRR</sequence>
<dbReference type="EMBL" id="CP001698">
    <property type="protein sequence ID" value="ADN02618.1"/>
    <property type="molecule type" value="Genomic_DNA"/>
</dbReference>
<dbReference type="Proteomes" id="UP000001296">
    <property type="component" value="Chromosome"/>
</dbReference>
<evidence type="ECO:0000313" key="2">
    <source>
        <dbReference type="EMBL" id="ADN02618.1"/>
    </source>
</evidence>
<proteinExistence type="predicted"/>